<dbReference type="SUPFAM" id="SSF49562">
    <property type="entry name" value="C2 domain (Calcium/lipid-binding domain, CaLB)"/>
    <property type="match status" value="1"/>
</dbReference>
<dbReference type="Gene3D" id="2.60.40.150">
    <property type="entry name" value="C2 domain"/>
    <property type="match status" value="1"/>
</dbReference>
<protein>
    <submittedName>
        <fullName evidence="4">E3 ubiquitin-protein ligase Nedd-4</fullName>
    </submittedName>
</protein>
<dbReference type="Proteomes" id="UP000324222">
    <property type="component" value="Unassembled WGS sequence"/>
</dbReference>
<keyword evidence="5" id="KW-1185">Reference proteome</keyword>
<organism evidence="4 5">
    <name type="scientific">Portunus trituberculatus</name>
    <name type="common">Swimming crab</name>
    <name type="synonym">Neptunus trituberculatus</name>
    <dbReference type="NCBI Taxonomy" id="210409"/>
    <lineage>
        <taxon>Eukaryota</taxon>
        <taxon>Metazoa</taxon>
        <taxon>Ecdysozoa</taxon>
        <taxon>Arthropoda</taxon>
        <taxon>Crustacea</taxon>
        <taxon>Multicrustacea</taxon>
        <taxon>Malacostraca</taxon>
        <taxon>Eumalacostraca</taxon>
        <taxon>Eucarida</taxon>
        <taxon>Decapoda</taxon>
        <taxon>Pleocyemata</taxon>
        <taxon>Brachyura</taxon>
        <taxon>Eubrachyura</taxon>
        <taxon>Portunoidea</taxon>
        <taxon>Portunidae</taxon>
        <taxon>Portuninae</taxon>
        <taxon>Portunus</taxon>
    </lineage>
</organism>
<dbReference type="InterPro" id="IPR035892">
    <property type="entry name" value="C2_domain_sf"/>
</dbReference>
<evidence type="ECO:0000256" key="2">
    <source>
        <dbReference type="ARBA" id="ARBA00022837"/>
    </source>
</evidence>
<reference evidence="4 5" key="1">
    <citation type="submission" date="2019-05" db="EMBL/GenBank/DDBJ databases">
        <title>Another draft genome of Portunus trituberculatus and its Hox gene families provides insights of decapod evolution.</title>
        <authorList>
            <person name="Jeong J.-H."/>
            <person name="Song I."/>
            <person name="Kim S."/>
            <person name="Choi T."/>
            <person name="Kim D."/>
            <person name="Ryu S."/>
            <person name="Kim W."/>
        </authorList>
    </citation>
    <scope>NUCLEOTIDE SEQUENCE [LARGE SCALE GENOMIC DNA]</scope>
    <source>
        <tissue evidence="4">Muscle</tissue>
    </source>
</reference>
<keyword evidence="2" id="KW-0106">Calcium</keyword>
<sequence length="194" mass="21398">MAQSGRILGYVPMTEFDGQVEPTKLVRLKVIGGSGLAKKDIFGASDPYVKIELININANGGDDVVDEVHTKTKKKVKPAEHKLVLEVFDENRLTRDDFLGQVELSLVNLPREVEGRQIPHRHFKLQQRSRFQAATLRGSTQPLTDTQHPLTAGWTGAVLCGAVVTTLSLMPRWSREGWVVSLYCVAVHPAVSGC</sequence>
<evidence type="ECO:0000313" key="4">
    <source>
        <dbReference type="EMBL" id="MPC26103.1"/>
    </source>
</evidence>
<dbReference type="OrthoDB" id="423283at2759"/>
<dbReference type="PROSITE" id="PS50004">
    <property type="entry name" value="C2"/>
    <property type="match status" value="1"/>
</dbReference>
<gene>
    <name evidence="4" type="primary">Nedd4_0</name>
    <name evidence="4" type="ORF">E2C01_019237</name>
</gene>
<comment type="caution">
    <text evidence="4">The sequence shown here is derived from an EMBL/GenBank/DDBJ whole genome shotgun (WGS) entry which is preliminary data.</text>
</comment>
<dbReference type="PANTHER" id="PTHR45911">
    <property type="entry name" value="C2 DOMAIN-CONTAINING PROTEIN"/>
    <property type="match status" value="1"/>
</dbReference>
<name>A0A5B7DYW2_PORTR</name>
<dbReference type="EMBL" id="VSRR010001555">
    <property type="protein sequence ID" value="MPC26103.1"/>
    <property type="molecule type" value="Genomic_DNA"/>
</dbReference>
<proteinExistence type="predicted"/>
<evidence type="ECO:0000259" key="3">
    <source>
        <dbReference type="PROSITE" id="PS50004"/>
    </source>
</evidence>
<accession>A0A5B7DYW2</accession>
<dbReference type="AlphaFoldDB" id="A0A5B7DYW2"/>
<dbReference type="PANTHER" id="PTHR45911:SF3">
    <property type="entry name" value="DYSFERLIN-RELATED"/>
    <property type="match status" value="1"/>
</dbReference>
<keyword evidence="1" id="KW-0479">Metal-binding</keyword>
<dbReference type="GO" id="GO:0005509">
    <property type="term" value="F:calcium ion binding"/>
    <property type="evidence" value="ECO:0007669"/>
    <property type="project" value="TreeGrafter"/>
</dbReference>
<dbReference type="Pfam" id="PF00168">
    <property type="entry name" value="C2"/>
    <property type="match status" value="1"/>
</dbReference>
<dbReference type="InterPro" id="IPR000008">
    <property type="entry name" value="C2_dom"/>
</dbReference>
<dbReference type="GO" id="GO:0046928">
    <property type="term" value="P:regulation of neurotransmitter secretion"/>
    <property type="evidence" value="ECO:0007669"/>
    <property type="project" value="TreeGrafter"/>
</dbReference>
<feature type="domain" description="C2" evidence="3">
    <location>
        <begin position="7"/>
        <end position="120"/>
    </location>
</feature>
<dbReference type="GO" id="GO:0030672">
    <property type="term" value="C:synaptic vesicle membrane"/>
    <property type="evidence" value="ECO:0007669"/>
    <property type="project" value="TreeGrafter"/>
</dbReference>
<evidence type="ECO:0000256" key="1">
    <source>
        <dbReference type="ARBA" id="ARBA00022723"/>
    </source>
</evidence>
<evidence type="ECO:0000313" key="5">
    <source>
        <dbReference type="Proteomes" id="UP000324222"/>
    </source>
</evidence>